<evidence type="ECO:0000313" key="9">
    <source>
        <dbReference type="EMBL" id="CAB3224526.1"/>
    </source>
</evidence>
<evidence type="ECO:0000256" key="2">
    <source>
        <dbReference type="ARBA" id="ARBA00007046"/>
    </source>
</evidence>
<evidence type="ECO:0000256" key="3">
    <source>
        <dbReference type="ARBA" id="ARBA00022448"/>
    </source>
</evidence>
<dbReference type="EMBL" id="LR783186">
    <property type="protein sequence ID" value="CAB3224526.1"/>
    <property type="molecule type" value="mRNA"/>
</dbReference>
<gene>
    <name evidence="9" type="primary">Atp5o</name>
</gene>
<proteinExistence type="evidence at transcript level"/>
<evidence type="ECO:0000256" key="1">
    <source>
        <dbReference type="ARBA" id="ARBA00004370"/>
    </source>
</evidence>
<evidence type="ECO:0000256" key="8">
    <source>
        <dbReference type="ARBA" id="ARBA00033369"/>
    </source>
</evidence>
<dbReference type="Gene3D" id="1.10.520.20">
    <property type="entry name" value="N-terminal domain of the delta subunit of the F1F0-ATP synthase"/>
    <property type="match status" value="1"/>
</dbReference>
<keyword evidence="4" id="KW-0375">Hydrogen ion transport</keyword>
<dbReference type="GO" id="GO:0046933">
    <property type="term" value="F:proton-transporting ATP synthase activity, rotational mechanism"/>
    <property type="evidence" value="ECO:0007669"/>
    <property type="project" value="InterPro"/>
</dbReference>
<name>A0A6F9D7T4_9ASCI</name>
<dbReference type="SUPFAM" id="SSF47928">
    <property type="entry name" value="N-terminal domain of the delta subunit of the F1F0-ATP synthase"/>
    <property type="match status" value="1"/>
</dbReference>
<keyword evidence="7" id="KW-0066">ATP synthesis</keyword>
<dbReference type="NCBIfam" id="TIGR01145">
    <property type="entry name" value="ATP_synt_delta"/>
    <property type="match status" value="1"/>
</dbReference>
<keyword evidence="3" id="KW-0813">Transport</keyword>
<dbReference type="InterPro" id="IPR000711">
    <property type="entry name" value="ATPase_OSCP/dsu"/>
</dbReference>
<dbReference type="PRINTS" id="PR00125">
    <property type="entry name" value="ATPASEDELTA"/>
</dbReference>
<dbReference type="PANTHER" id="PTHR11910">
    <property type="entry name" value="ATP SYNTHASE DELTA CHAIN"/>
    <property type="match status" value="1"/>
</dbReference>
<dbReference type="GO" id="GO:0016020">
    <property type="term" value="C:membrane"/>
    <property type="evidence" value="ECO:0007669"/>
    <property type="project" value="UniProtKB-SubCell"/>
</dbReference>
<dbReference type="AlphaFoldDB" id="A0A6F9D7T4"/>
<protein>
    <recommendedName>
        <fullName evidence="8">Oligomycin sensitivity conferral protein</fullName>
    </recommendedName>
</protein>
<evidence type="ECO:0000256" key="5">
    <source>
        <dbReference type="ARBA" id="ARBA00023065"/>
    </source>
</evidence>
<accession>A0A6F9D7T4</accession>
<reference evidence="9" key="1">
    <citation type="submission" date="2020-04" db="EMBL/GenBank/DDBJ databases">
        <authorList>
            <person name="Neveu A P."/>
        </authorList>
    </citation>
    <scope>NUCLEOTIDE SEQUENCE</scope>
    <source>
        <tissue evidence="9">Whole embryo</tissue>
    </source>
</reference>
<sequence length="213" mass="23595">MANPISHLVRRGLSTSAIRCDLVRTPIPMFGLSGNYAHALYSASVKSKTKDKVATDLVMLRQLLTKQKVSDYMNDPFIPTTKKLDILKEVASKGGMTDTIVNFFGVLAENHRLNLMGDITKIFDRLMCAERGEVPATVTTAQALDAKQRKEIQAALAKFVKANEKVVMTEKVDSSIMGGMIVDIGDEYTNMKYIDMSTSSKIKVYLDLIKQPV</sequence>
<keyword evidence="5" id="KW-0406">Ion transport</keyword>
<comment type="subcellular location">
    <subcellularLocation>
        <location evidence="1">Membrane</location>
    </subcellularLocation>
</comment>
<dbReference type="InterPro" id="IPR026015">
    <property type="entry name" value="ATP_synth_OSCP/delta_N_sf"/>
</dbReference>
<dbReference type="HAMAP" id="MF_01416">
    <property type="entry name" value="ATP_synth_delta_bact"/>
    <property type="match status" value="1"/>
</dbReference>
<keyword evidence="6" id="KW-0472">Membrane</keyword>
<evidence type="ECO:0000256" key="6">
    <source>
        <dbReference type="ARBA" id="ARBA00023136"/>
    </source>
</evidence>
<dbReference type="Pfam" id="PF00213">
    <property type="entry name" value="OSCP"/>
    <property type="match status" value="1"/>
</dbReference>
<organism evidence="9">
    <name type="scientific">Phallusia mammillata</name>
    <dbReference type="NCBI Taxonomy" id="59560"/>
    <lineage>
        <taxon>Eukaryota</taxon>
        <taxon>Metazoa</taxon>
        <taxon>Chordata</taxon>
        <taxon>Tunicata</taxon>
        <taxon>Ascidiacea</taxon>
        <taxon>Phlebobranchia</taxon>
        <taxon>Ascidiidae</taxon>
        <taxon>Phallusia</taxon>
    </lineage>
</organism>
<comment type="similarity">
    <text evidence="2">Belongs to the ATPase delta chain family.</text>
</comment>
<evidence type="ECO:0000256" key="4">
    <source>
        <dbReference type="ARBA" id="ARBA00022781"/>
    </source>
</evidence>
<evidence type="ECO:0000256" key="7">
    <source>
        <dbReference type="ARBA" id="ARBA00023310"/>
    </source>
</evidence>